<accession>A0ABQ0LDK2</accession>
<sequence>MARLRLWPRRTSRPFCEPAPSPPLPCFLDLALAPLPSRTLRLQHRLLPAGRRTECCVVAHGVPCKWCPGRASVVWAILLPSGLSFPSLLRTLPRSLALVSSSHSLLTSARIFTSSSPSLHDTLVLGFLPPSPFHYGHFLDVLFTLPKLLICFPAFPSHGHFLPADLFGTFMIRWTERNGGLRVRVWNGDGRGRRRRGRGDEYGRAPAICQCFNLPQTPPAHIREYTTRDGRLVARDHASSASYQRRPHRLLSDSPGITHPLRQHHHPRPSSPAPALALAYARIATSRDQPAYARRHHRSLQRTTEGHPCGCAAY</sequence>
<evidence type="ECO:0000256" key="1">
    <source>
        <dbReference type="SAM" id="MobiDB-lite"/>
    </source>
</evidence>
<proteinExistence type="predicted"/>
<protein>
    <submittedName>
        <fullName evidence="2">Uncharacterized protein</fullName>
    </submittedName>
</protein>
<name>A0ABQ0LDK2_MYCCL</name>
<dbReference type="Proteomes" id="UP000815677">
    <property type="component" value="Unassembled WGS sequence"/>
</dbReference>
<organism evidence="2 3">
    <name type="scientific">Mycena chlorophos</name>
    <name type="common">Agaric fungus</name>
    <name type="synonym">Agaricus chlorophos</name>
    <dbReference type="NCBI Taxonomy" id="658473"/>
    <lineage>
        <taxon>Eukaryota</taxon>
        <taxon>Fungi</taxon>
        <taxon>Dikarya</taxon>
        <taxon>Basidiomycota</taxon>
        <taxon>Agaricomycotina</taxon>
        <taxon>Agaricomycetes</taxon>
        <taxon>Agaricomycetidae</taxon>
        <taxon>Agaricales</taxon>
        <taxon>Marasmiineae</taxon>
        <taxon>Mycenaceae</taxon>
        <taxon>Mycena</taxon>
    </lineage>
</organism>
<feature type="region of interest" description="Disordered" evidence="1">
    <location>
        <begin position="236"/>
        <end position="274"/>
    </location>
</feature>
<evidence type="ECO:0000313" key="3">
    <source>
        <dbReference type="Proteomes" id="UP000815677"/>
    </source>
</evidence>
<gene>
    <name evidence="2" type="ORF">MCHLO_06547</name>
</gene>
<keyword evidence="3" id="KW-1185">Reference proteome</keyword>
<dbReference type="EMBL" id="DF845312">
    <property type="protein sequence ID" value="GAT49219.1"/>
    <property type="molecule type" value="Genomic_DNA"/>
</dbReference>
<reference evidence="2" key="1">
    <citation type="submission" date="2014-09" db="EMBL/GenBank/DDBJ databases">
        <title>Genome sequence of the luminous mushroom Mycena chlorophos for searching fungal bioluminescence genes.</title>
        <authorList>
            <person name="Tanaka Y."/>
            <person name="Kasuga D."/>
            <person name="Oba Y."/>
            <person name="Hase S."/>
            <person name="Sato K."/>
            <person name="Oba Y."/>
            <person name="Sakakibara Y."/>
        </authorList>
    </citation>
    <scope>NUCLEOTIDE SEQUENCE</scope>
</reference>
<feature type="region of interest" description="Disordered" evidence="1">
    <location>
        <begin position="287"/>
        <end position="314"/>
    </location>
</feature>
<evidence type="ECO:0000313" key="2">
    <source>
        <dbReference type="EMBL" id="GAT49219.1"/>
    </source>
</evidence>